<feature type="non-terminal residue" evidence="1">
    <location>
        <position position="1"/>
    </location>
</feature>
<organism evidence="1 2">
    <name type="scientific">Modicella reniformis</name>
    <dbReference type="NCBI Taxonomy" id="1440133"/>
    <lineage>
        <taxon>Eukaryota</taxon>
        <taxon>Fungi</taxon>
        <taxon>Fungi incertae sedis</taxon>
        <taxon>Mucoromycota</taxon>
        <taxon>Mortierellomycotina</taxon>
        <taxon>Mortierellomycetes</taxon>
        <taxon>Mortierellales</taxon>
        <taxon>Mortierellaceae</taxon>
        <taxon>Modicella</taxon>
    </lineage>
</organism>
<protein>
    <submittedName>
        <fullName evidence="1">Uncharacterized protein</fullName>
    </submittedName>
</protein>
<dbReference type="AlphaFoldDB" id="A0A9P6JFW6"/>
<gene>
    <name evidence="1" type="ORF">BGZ65_012368</name>
</gene>
<comment type="caution">
    <text evidence="1">The sequence shown here is derived from an EMBL/GenBank/DDBJ whole genome shotgun (WGS) entry which is preliminary data.</text>
</comment>
<accession>A0A9P6JFW6</accession>
<evidence type="ECO:0000313" key="1">
    <source>
        <dbReference type="EMBL" id="KAF9969014.1"/>
    </source>
</evidence>
<feature type="non-terminal residue" evidence="1">
    <location>
        <position position="69"/>
    </location>
</feature>
<sequence length="69" mass="7322">VPSDRNATSYSETQTPLLPQGALSELLSLLGHFGTNLVANQVTRDSGTSSAIKLSPETRSRLVSVVPQK</sequence>
<dbReference type="Proteomes" id="UP000749646">
    <property type="component" value="Unassembled WGS sequence"/>
</dbReference>
<name>A0A9P6JFW6_9FUNG</name>
<evidence type="ECO:0000313" key="2">
    <source>
        <dbReference type="Proteomes" id="UP000749646"/>
    </source>
</evidence>
<keyword evidence="2" id="KW-1185">Reference proteome</keyword>
<dbReference type="EMBL" id="JAAAHW010005367">
    <property type="protein sequence ID" value="KAF9969014.1"/>
    <property type="molecule type" value="Genomic_DNA"/>
</dbReference>
<proteinExistence type="predicted"/>
<reference evidence="1" key="1">
    <citation type="journal article" date="2020" name="Fungal Divers.">
        <title>Resolving the Mortierellaceae phylogeny through synthesis of multi-gene phylogenetics and phylogenomics.</title>
        <authorList>
            <person name="Vandepol N."/>
            <person name="Liber J."/>
            <person name="Desiro A."/>
            <person name="Na H."/>
            <person name="Kennedy M."/>
            <person name="Barry K."/>
            <person name="Grigoriev I.V."/>
            <person name="Miller A.N."/>
            <person name="O'Donnell K."/>
            <person name="Stajich J.E."/>
            <person name="Bonito G."/>
        </authorList>
    </citation>
    <scope>NUCLEOTIDE SEQUENCE</scope>
    <source>
        <strain evidence="1">MES-2147</strain>
    </source>
</reference>